<name>A0A699JAQ5_TANCI</name>
<protein>
    <submittedName>
        <fullName evidence="2">Uncharacterized protein</fullName>
    </submittedName>
</protein>
<comment type="caution">
    <text evidence="2">The sequence shown here is derived from an EMBL/GenBank/DDBJ whole genome shotgun (WGS) entry which is preliminary data.</text>
</comment>
<dbReference type="EMBL" id="BKCJ010387347">
    <property type="protein sequence ID" value="GFA21778.1"/>
    <property type="molecule type" value="Genomic_DNA"/>
</dbReference>
<evidence type="ECO:0000256" key="1">
    <source>
        <dbReference type="SAM" id="MobiDB-lite"/>
    </source>
</evidence>
<dbReference type="AlphaFoldDB" id="A0A699JAQ5"/>
<feature type="region of interest" description="Disordered" evidence="1">
    <location>
        <begin position="30"/>
        <end position="73"/>
    </location>
</feature>
<organism evidence="2">
    <name type="scientific">Tanacetum cinerariifolium</name>
    <name type="common">Dalmatian daisy</name>
    <name type="synonym">Chrysanthemum cinerariifolium</name>
    <dbReference type="NCBI Taxonomy" id="118510"/>
    <lineage>
        <taxon>Eukaryota</taxon>
        <taxon>Viridiplantae</taxon>
        <taxon>Streptophyta</taxon>
        <taxon>Embryophyta</taxon>
        <taxon>Tracheophyta</taxon>
        <taxon>Spermatophyta</taxon>
        <taxon>Magnoliopsida</taxon>
        <taxon>eudicotyledons</taxon>
        <taxon>Gunneridae</taxon>
        <taxon>Pentapetalae</taxon>
        <taxon>asterids</taxon>
        <taxon>campanulids</taxon>
        <taxon>Asterales</taxon>
        <taxon>Asteraceae</taxon>
        <taxon>Asteroideae</taxon>
        <taxon>Anthemideae</taxon>
        <taxon>Anthemidinae</taxon>
        <taxon>Tanacetum</taxon>
    </lineage>
</organism>
<feature type="compositionally biased region" description="Low complexity" evidence="1">
    <location>
        <begin position="39"/>
        <end position="52"/>
    </location>
</feature>
<reference evidence="2" key="1">
    <citation type="journal article" date="2019" name="Sci. Rep.">
        <title>Draft genome of Tanacetum cinerariifolium, the natural source of mosquito coil.</title>
        <authorList>
            <person name="Yamashiro T."/>
            <person name="Shiraishi A."/>
            <person name="Satake H."/>
            <person name="Nakayama K."/>
        </authorList>
    </citation>
    <scope>NUCLEOTIDE SEQUENCE</scope>
</reference>
<gene>
    <name evidence="2" type="ORF">Tci_593750</name>
</gene>
<evidence type="ECO:0000313" key="2">
    <source>
        <dbReference type="EMBL" id="GFA21778.1"/>
    </source>
</evidence>
<proteinExistence type="predicted"/>
<sequence>MRRVRKGFSGVDTPLFAGMLVSQQALDVEDAAEDEDDVNVVSDEPASPSPTLATPPPSPQQEHILLPPQAETA</sequence>
<accession>A0A699JAQ5</accession>